<dbReference type="RefSeq" id="WP_323982652.1">
    <property type="nucleotide sequence ID" value="NZ_JAYKBW010000003.1"/>
</dbReference>
<proteinExistence type="predicted"/>
<evidence type="ECO:0000313" key="2">
    <source>
        <dbReference type="EMBL" id="MEB3074212.1"/>
    </source>
</evidence>
<dbReference type="Proteomes" id="UP001311730">
    <property type="component" value="Unassembled WGS sequence"/>
</dbReference>
<sequence length="214" mass="25661">MKDELFIWFMTTTRWRAGVPQFFYNAELSDLENPTNSDWKYMKNIPSQMLLTYKNKGNVRFDWVFYRNRIMVVSEEFLSFLSAYWGENRYVVSPCLVQHSKGASCSDKSYFVLFLLEVDNSSFVVEEEGKKRIAGNRFEYLYPNITIKEQKKGVFYYDRIAYEQGLLFTEETKDIVLSSFYKPEIYLIEDFPTAYNNMNKKEEFLPKCIMKYYQ</sequence>
<protein>
    <recommendedName>
        <fullName evidence="1">Immunity protein 43 domain-containing protein</fullName>
    </recommendedName>
</protein>
<dbReference type="EMBL" id="JAYKBW010000003">
    <property type="protein sequence ID" value="MEB3074212.1"/>
    <property type="molecule type" value="Genomic_DNA"/>
</dbReference>
<dbReference type="InterPro" id="IPR029079">
    <property type="entry name" value="Imm43"/>
</dbReference>
<reference evidence="2 3" key="1">
    <citation type="submission" date="2023-12" db="EMBL/GenBank/DDBJ databases">
        <title>Genomic sequences of Capnocytophaga and Parvimonas strains.</title>
        <authorList>
            <person name="Watt R.M."/>
            <person name="Wang M."/>
            <person name="Yang T."/>
            <person name="Tong W.M."/>
        </authorList>
    </citation>
    <scope>NUCLEOTIDE SEQUENCE [LARGE SCALE GENOMIC DNA]</scope>
    <source>
        <strain evidence="2 3">CCUG 13096</strain>
    </source>
</reference>
<name>A0ABU5Z7X1_9FLAO</name>
<evidence type="ECO:0000313" key="3">
    <source>
        <dbReference type="Proteomes" id="UP001311730"/>
    </source>
</evidence>
<accession>A0ABU5Z7X1</accession>
<feature type="domain" description="Immunity protein 43" evidence="1">
    <location>
        <begin position="43"/>
        <end position="198"/>
    </location>
</feature>
<comment type="caution">
    <text evidence="2">The sequence shown here is derived from an EMBL/GenBank/DDBJ whole genome shotgun (WGS) entry which is preliminary data.</text>
</comment>
<organism evidence="2 3">
    <name type="scientific">Capnocytophaga gingivalis</name>
    <dbReference type="NCBI Taxonomy" id="1017"/>
    <lineage>
        <taxon>Bacteria</taxon>
        <taxon>Pseudomonadati</taxon>
        <taxon>Bacteroidota</taxon>
        <taxon>Flavobacteriia</taxon>
        <taxon>Flavobacteriales</taxon>
        <taxon>Flavobacteriaceae</taxon>
        <taxon>Capnocytophaga</taxon>
    </lineage>
</organism>
<evidence type="ECO:0000259" key="1">
    <source>
        <dbReference type="Pfam" id="PF15570"/>
    </source>
</evidence>
<gene>
    <name evidence="2" type="ORF">VJJ08_02720</name>
</gene>
<keyword evidence="3" id="KW-1185">Reference proteome</keyword>
<dbReference type="Pfam" id="PF15570">
    <property type="entry name" value="Imm43"/>
    <property type="match status" value="1"/>
</dbReference>